<name>U7V3F3_9MICC</name>
<sequence length="39" mass="4349">MSIPAGAPARTYELRGPRTGCDIFNLLLLRLPQKSYLCI</sequence>
<reference evidence="1 2" key="1">
    <citation type="submission" date="2013-08" db="EMBL/GenBank/DDBJ databases">
        <authorList>
            <person name="Weinstock G."/>
            <person name="Sodergren E."/>
            <person name="Wylie T."/>
            <person name="Fulton L."/>
            <person name="Fulton R."/>
            <person name="Fronick C."/>
            <person name="O'Laughlin M."/>
            <person name="Godfrey J."/>
            <person name="Miner T."/>
            <person name="Herter B."/>
            <person name="Appelbaum E."/>
            <person name="Cordes M."/>
            <person name="Lek S."/>
            <person name="Wollam A."/>
            <person name="Pepin K.H."/>
            <person name="Palsikar V.B."/>
            <person name="Mitreva M."/>
            <person name="Wilson R.K."/>
        </authorList>
    </citation>
    <scope>NUCLEOTIDE SEQUENCE [LARGE SCALE GENOMIC DNA]</scope>
    <source>
        <strain evidence="1 2">F0184</strain>
    </source>
</reference>
<dbReference type="Proteomes" id="UP000017174">
    <property type="component" value="Unassembled WGS sequence"/>
</dbReference>
<accession>U7V3F3</accession>
<evidence type="ECO:0000313" key="1">
    <source>
        <dbReference type="EMBL" id="ERT66222.1"/>
    </source>
</evidence>
<comment type="caution">
    <text evidence="1">The sequence shown here is derived from an EMBL/GenBank/DDBJ whole genome shotgun (WGS) entry which is preliminary data.</text>
</comment>
<evidence type="ECO:0000313" key="2">
    <source>
        <dbReference type="Proteomes" id="UP000017174"/>
    </source>
</evidence>
<gene>
    <name evidence="1" type="ORF">HMPREF0742_01265</name>
</gene>
<proteinExistence type="predicted"/>
<dbReference type="EMBL" id="AXZG01000037">
    <property type="protein sequence ID" value="ERT66222.1"/>
    <property type="molecule type" value="Genomic_DNA"/>
</dbReference>
<protein>
    <submittedName>
        <fullName evidence="1">Uncharacterized protein</fullName>
    </submittedName>
</protein>
<organism evidence="1 2">
    <name type="scientific">Rothia aeria F0184</name>
    <dbReference type="NCBI Taxonomy" id="888019"/>
    <lineage>
        <taxon>Bacteria</taxon>
        <taxon>Bacillati</taxon>
        <taxon>Actinomycetota</taxon>
        <taxon>Actinomycetes</taxon>
        <taxon>Micrococcales</taxon>
        <taxon>Micrococcaceae</taxon>
        <taxon>Rothia</taxon>
    </lineage>
</organism>
<dbReference type="HOGENOM" id="CLU_3316372_0_0_11"/>
<dbReference type="AlphaFoldDB" id="U7V3F3"/>